<dbReference type="RefSeq" id="XP_016639850.1">
    <property type="nucleotide sequence ID" value="XM_016790547.1"/>
</dbReference>
<comment type="caution">
    <text evidence="2">The sequence shown here is derived from an EMBL/GenBank/DDBJ whole genome shotgun (WGS) entry which is preliminary data.</text>
</comment>
<dbReference type="EMBL" id="JOWA01000132">
    <property type="protein sequence ID" value="KEZ40051.1"/>
    <property type="molecule type" value="Genomic_DNA"/>
</dbReference>
<evidence type="ECO:0000313" key="2">
    <source>
        <dbReference type="EMBL" id="KEZ40051.1"/>
    </source>
</evidence>
<dbReference type="InterPro" id="IPR029058">
    <property type="entry name" value="AB_hydrolase_fold"/>
</dbReference>
<keyword evidence="3" id="KW-1185">Reference proteome</keyword>
<sequence length="252" mass="27665">MASHPPAQCCTIGVKHSGEPVGQLIKVAGKWDAYLATPPPDNTRTGKGILFCPDVIGIWQNSKLLADQFAANGYLTLVIDEFNGDPLDLNRPADFDFTAWLNHGSDGKNPHTKEAVDPIIVAAIKTLREEYGIERVGAVGYCFGAKYLVRHYKDGIDVGYVAHPTLVEEEELAAITGPLSIAAAETDPIFPPEKRHRSEEILKETGHPYQITLFSGVAHGFAVRGRADVQVERFAKEQAFLQAVTWFHEFLA</sequence>
<accession>A0A084FY89</accession>
<dbReference type="AlphaFoldDB" id="A0A084FY89"/>
<dbReference type="GeneID" id="27728123"/>
<evidence type="ECO:0000313" key="3">
    <source>
        <dbReference type="Proteomes" id="UP000028545"/>
    </source>
</evidence>
<dbReference type="KEGG" id="sapo:SAPIO_CDS9051"/>
<reference evidence="2 3" key="1">
    <citation type="journal article" date="2014" name="Genome Announc.">
        <title>Draft genome sequence of the pathogenic fungus Scedosporium apiospermum.</title>
        <authorList>
            <person name="Vandeputte P."/>
            <person name="Ghamrawi S."/>
            <person name="Rechenmann M."/>
            <person name="Iltis A."/>
            <person name="Giraud S."/>
            <person name="Fleury M."/>
            <person name="Thornton C."/>
            <person name="Delhaes L."/>
            <person name="Meyer W."/>
            <person name="Papon N."/>
            <person name="Bouchara J.P."/>
        </authorList>
    </citation>
    <scope>NUCLEOTIDE SEQUENCE [LARGE SCALE GENOMIC DNA]</scope>
    <source>
        <strain evidence="2 3">IHEM 14462</strain>
    </source>
</reference>
<proteinExistence type="predicted"/>
<name>A0A084FY89_PSEDA</name>
<dbReference type="PANTHER" id="PTHR17630">
    <property type="entry name" value="DIENELACTONE HYDROLASE"/>
    <property type="match status" value="1"/>
</dbReference>
<evidence type="ECO:0000259" key="1">
    <source>
        <dbReference type="Pfam" id="PF01738"/>
    </source>
</evidence>
<dbReference type="Proteomes" id="UP000028545">
    <property type="component" value="Unassembled WGS sequence"/>
</dbReference>
<dbReference type="Pfam" id="PF01738">
    <property type="entry name" value="DLH"/>
    <property type="match status" value="1"/>
</dbReference>
<dbReference type="VEuPathDB" id="FungiDB:SAPIO_CDS9051"/>
<dbReference type="PANTHER" id="PTHR17630:SF44">
    <property type="entry name" value="PROTEIN AIM2"/>
    <property type="match status" value="1"/>
</dbReference>
<dbReference type="Gene3D" id="3.40.50.1820">
    <property type="entry name" value="alpha/beta hydrolase"/>
    <property type="match status" value="1"/>
</dbReference>
<dbReference type="GO" id="GO:0016787">
    <property type="term" value="F:hydrolase activity"/>
    <property type="evidence" value="ECO:0007669"/>
    <property type="project" value="InterPro"/>
</dbReference>
<dbReference type="OrthoDB" id="17560at2759"/>
<dbReference type="HOGENOM" id="CLU_054590_2_1_1"/>
<gene>
    <name evidence="2" type="ORF">SAPIO_CDS9051</name>
</gene>
<dbReference type="SUPFAM" id="SSF53474">
    <property type="entry name" value="alpha/beta-Hydrolases"/>
    <property type="match status" value="1"/>
</dbReference>
<feature type="domain" description="Dienelactone hydrolase" evidence="1">
    <location>
        <begin position="32"/>
        <end position="250"/>
    </location>
</feature>
<dbReference type="InterPro" id="IPR002925">
    <property type="entry name" value="Dienelactn_hydro"/>
</dbReference>
<organism evidence="2 3">
    <name type="scientific">Pseudallescheria apiosperma</name>
    <name type="common">Scedosporium apiospermum</name>
    <dbReference type="NCBI Taxonomy" id="563466"/>
    <lineage>
        <taxon>Eukaryota</taxon>
        <taxon>Fungi</taxon>
        <taxon>Dikarya</taxon>
        <taxon>Ascomycota</taxon>
        <taxon>Pezizomycotina</taxon>
        <taxon>Sordariomycetes</taxon>
        <taxon>Hypocreomycetidae</taxon>
        <taxon>Microascales</taxon>
        <taxon>Microascaceae</taxon>
        <taxon>Scedosporium</taxon>
    </lineage>
</organism>
<protein>
    <recommendedName>
        <fullName evidence="1">Dienelactone hydrolase domain-containing protein</fullName>
    </recommendedName>
</protein>
<dbReference type="OMA" id="GDNPHTP"/>